<dbReference type="SUPFAM" id="SSF52540">
    <property type="entry name" value="P-loop containing nucleoside triphosphate hydrolases"/>
    <property type="match status" value="1"/>
</dbReference>
<reference evidence="2 3" key="1">
    <citation type="journal article" date="2015" name="Plant Cell">
        <title>Oil accumulation by the oleaginous diatom Fistulifera solaris as revealed by the genome and transcriptome.</title>
        <authorList>
            <person name="Tanaka T."/>
            <person name="Maeda Y."/>
            <person name="Veluchamy A."/>
            <person name="Tanaka M."/>
            <person name="Abida H."/>
            <person name="Marechal E."/>
            <person name="Bowler C."/>
            <person name="Muto M."/>
            <person name="Sunaga Y."/>
            <person name="Tanaka M."/>
            <person name="Yoshino T."/>
            <person name="Taniguchi T."/>
            <person name="Fukuda Y."/>
            <person name="Nemoto M."/>
            <person name="Matsumoto M."/>
            <person name="Wong P.S."/>
            <person name="Aburatani S."/>
            <person name="Fujibuchi W."/>
        </authorList>
    </citation>
    <scope>NUCLEOTIDE SEQUENCE [LARGE SCALE GENOMIC DNA]</scope>
    <source>
        <strain evidence="2 3">JPCC DA0580</strain>
    </source>
</reference>
<keyword evidence="1" id="KW-0472">Membrane</keyword>
<evidence type="ECO:0000256" key="1">
    <source>
        <dbReference type="SAM" id="Phobius"/>
    </source>
</evidence>
<evidence type="ECO:0008006" key="4">
    <source>
        <dbReference type="Google" id="ProtNLM"/>
    </source>
</evidence>
<dbReference type="EMBL" id="BDSP01000005">
    <property type="protein sequence ID" value="GAX09271.1"/>
    <property type="molecule type" value="Genomic_DNA"/>
</dbReference>
<sequence>MPIMTKAKSRHRFTPVIILIGIVLAFLFVWGIGDSYLLSTAETDSVQQQHDIDPASKPEKKKNHQLEVAWLMSFGGAGTSYTITNIETVTGRTTASNYGEDYDPCIPVYDDWLDGPFLRSPNTPAPEKYILTKTHCGGYCMDCGPGAYYYASEEDFLQGCLTGKKHVDGGSEIVTYDSSIPKRAVHLIRNPFDNLVGRMHLYNKHNDRHDSHSHYDTSIEGLQSWCKFLDDKYAESEKSYPILQEYKNVPCHGEWYKYIQWHNMAYKAQNKLELPVHYLYYDHYSTQHEAAVDGVLEFLQESRRNDALPFLPGKTYRDIFTEKHIKAARKMTKALMKPKMWKLIKHYFD</sequence>
<dbReference type="OrthoDB" id="38831at2759"/>
<evidence type="ECO:0000313" key="3">
    <source>
        <dbReference type="Proteomes" id="UP000198406"/>
    </source>
</evidence>
<dbReference type="InParanoid" id="A0A1Z5J664"/>
<dbReference type="Gene3D" id="3.40.50.300">
    <property type="entry name" value="P-loop containing nucleotide triphosphate hydrolases"/>
    <property type="match status" value="1"/>
</dbReference>
<accession>A0A1Z5J664</accession>
<protein>
    <recommendedName>
        <fullName evidence="4">Sulfotransferase domain-containing protein</fullName>
    </recommendedName>
</protein>
<keyword evidence="1" id="KW-1133">Transmembrane helix</keyword>
<dbReference type="Proteomes" id="UP000198406">
    <property type="component" value="Unassembled WGS sequence"/>
</dbReference>
<proteinExistence type="predicted"/>
<comment type="caution">
    <text evidence="2">The sequence shown here is derived from an EMBL/GenBank/DDBJ whole genome shotgun (WGS) entry which is preliminary data.</text>
</comment>
<dbReference type="InterPro" id="IPR027417">
    <property type="entry name" value="P-loop_NTPase"/>
</dbReference>
<name>A0A1Z5J664_FISSO</name>
<dbReference type="AlphaFoldDB" id="A0A1Z5J664"/>
<gene>
    <name evidence="2" type="ORF">FisN_17Lh015</name>
</gene>
<evidence type="ECO:0000313" key="2">
    <source>
        <dbReference type="EMBL" id="GAX09271.1"/>
    </source>
</evidence>
<organism evidence="2 3">
    <name type="scientific">Fistulifera solaris</name>
    <name type="common">Oleaginous diatom</name>
    <dbReference type="NCBI Taxonomy" id="1519565"/>
    <lineage>
        <taxon>Eukaryota</taxon>
        <taxon>Sar</taxon>
        <taxon>Stramenopiles</taxon>
        <taxon>Ochrophyta</taxon>
        <taxon>Bacillariophyta</taxon>
        <taxon>Bacillariophyceae</taxon>
        <taxon>Bacillariophycidae</taxon>
        <taxon>Naviculales</taxon>
        <taxon>Naviculaceae</taxon>
        <taxon>Fistulifera</taxon>
    </lineage>
</organism>
<feature type="transmembrane region" description="Helical" evidence="1">
    <location>
        <begin position="12"/>
        <end position="33"/>
    </location>
</feature>
<keyword evidence="3" id="KW-1185">Reference proteome</keyword>
<keyword evidence="1" id="KW-0812">Transmembrane</keyword>